<dbReference type="Proteomes" id="UP000823772">
    <property type="component" value="Unassembled WGS sequence"/>
</dbReference>
<reference evidence="2" key="1">
    <citation type="submission" date="2020-10" db="EMBL/GenBank/DDBJ databases">
        <authorList>
            <person name="Gilroy R."/>
        </authorList>
    </citation>
    <scope>NUCLEOTIDE SEQUENCE</scope>
    <source>
        <strain evidence="2">B3-2255</strain>
    </source>
</reference>
<protein>
    <submittedName>
        <fullName evidence="2">Uncharacterized protein</fullName>
    </submittedName>
</protein>
<evidence type="ECO:0000313" key="2">
    <source>
        <dbReference type="EMBL" id="MBO8482281.1"/>
    </source>
</evidence>
<gene>
    <name evidence="2" type="ORF">IAC87_07035</name>
</gene>
<evidence type="ECO:0000313" key="3">
    <source>
        <dbReference type="Proteomes" id="UP000823772"/>
    </source>
</evidence>
<name>A0A9D9NQQ6_9BACT</name>
<feature type="non-terminal residue" evidence="2">
    <location>
        <position position="75"/>
    </location>
</feature>
<keyword evidence="1" id="KW-0812">Transmembrane</keyword>
<keyword evidence="1" id="KW-0472">Membrane</keyword>
<organism evidence="2 3">
    <name type="scientific">Candidatus Merdivivens faecigallinarum</name>
    <dbReference type="NCBI Taxonomy" id="2840871"/>
    <lineage>
        <taxon>Bacteria</taxon>
        <taxon>Pseudomonadati</taxon>
        <taxon>Bacteroidota</taxon>
        <taxon>Bacteroidia</taxon>
        <taxon>Bacteroidales</taxon>
        <taxon>Muribaculaceae</taxon>
        <taxon>Muribaculaceae incertae sedis</taxon>
        <taxon>Candidatus Merdivivens</taxon>
    </lineage>
</organism>
<sequence>MTEKEFDDIFKSLNDVTETPGDGIWEGIERRMARRRRLVLLRRAGMISAAAAIVIAALLLKPEAGHETAVRVIEG</sequence>
<feature type="transmembrane region" description="Helical" evidence="1">
    <location>
        <begin position="40"/>
        <end position="60"/>
    </location>
</feature>
<keyword evidence="1" id="KW-1133">Transmembrane helix</keyword>
<evidence type="ECO:0000256" key="1">
    <source>
        <dbReference type="SAM" id="Phobius"/>
    </source>
</evidence>
<reference evidence="2" key="2">
    <citation type="journal article" date="2021" name="PeerJ">
        <title>Extensive microbial diversity within the chicken gut microbiome revealed by metagenomics and culture.</title>
        <authorList>
            <person name="Gilroy R."/>
            <person name="Ravi A."/>
            <person name="Getino M."/>
            <person name="Pursley I."/>
            <person name="Horton D.L."/>
            <person name="Alikhan N.F."/>
            <person name="Baker D."/>
            <person name="Gharbi K."/>
            <person name="Hall N."/>
            <person name="Watson M."/>
            <person name="Adriaenssens E.M."/>
            <person name="Foster-Nyarko E."/>
            <person name="Jarju S."/>
            <person name="Secka A."/>
            <person name="Antonio M."/>
            <person name="Oren A."/>
            <person name="Chaudhuri R.R."/>
            <person name="La Ragione R."/>
            <person name="Hildebrand F."/>
            <person name="Pallen M.J."/>
        </authorList>
    </citation>
    <scope>NUCLEOTIDE SEQUENCE</scope>
    <source>
        <strain evidence="2">B3-2255</strain>
    </source>
</reference>
<proteinExistence type="predicted"/>
<comment type="caution">
    <text evidence="2">The sequence shown here is derived from an EMBL/GenBank/DDBJ whole genome shotgun (WGS) entry which is preliminary data.</text>
</comment>
<dbReference type="EMBL" id="JADILY010000148">
    <property type="protein sequence ID" value="MBO8482281.1"/>
    <property type="molecule type" value="Genomic_DNA"/>
</dbReference>
<dbReference type="AlphaFoldDB" id="A0A9D9NQQ6"/>
<accession>A0A9D9NQQ6</accession>